<evidence type="ECO:0000313" key="2">
    <source>
        <dbReference type="EMBL" id="MBB5536362.1"/>
    </source>
</evidence>
<proteinExistence type="predicted"/>
<organism evidence="2 3">
    <name type="scientific">Rhizobium giardinii</name>
    <dbReference type="NCBI Taxonomy" id="56731"/>
    <lineage>
        <taxon>Bacteria</taxon>
        <taxon>Pseudomonadati</taxon>
        <taxon>Pseudomonadota</taxon>
        <taxon>Alphaproteobacteria</taxon>
        <taxon>Hyphomicrobiales</taxon>
        <taxon>Rhizobiaceae</taxon>
        <taxon>Rhizobium/Agrobacterium group</taxon>
        <taxon>Rhizobium</taxon>
    </lineage>
</organism>
<dbReference type="EMBL" id="JACHBK010000006">
    <property type="protein sequence ID" value="MBB5536362.1"/>
    <property type="molecule type" value="Genomic_DNA"/>
</dbReference>
<keyword evidence="1" id="KW-0812">Transmembrane</keyword>
<keyword evidence="1" id="KW-1133">Transmembrane helix</keyword>
<comment type="caution">
    <text evidence="2">The sequence shown here is derived from an EMBL/GenBank/DDBJ whole genome shotgun (WGS) entry which is preliminary data.</text>
</comment>
<dbReference type="RefSeq" id="WP_018328324.1">
    <property type="nucleotide sequence ID" value="NZ_JACHBK010000006.1"/>
</dbReference>
<evidence type="ECO:0000313" key="3">
    <source>
        <dbReference type="Proteomes" id="UP000585507"/>
    </source>
</evidence>
<sequence>MDTLIVKVAIRMATGFLIGFVTLLTMVYMNPSALGHANGFELVALCLQTYAFGATSAVGYLCTSMGMGAL</sequence>
<evidence type="ECO:0000256" key="1">
    <source>
        <dbReference type="SAM" id="Phobius"/>
    </source>
</evidence>
<feature type="transmembrane region" description="Helical" evidence="1">
    <location>
        <begin position="42"/>
        <end position="62"/>
    </location>
</feature>
<feature type="transmembrane region" description="Helical" evidence="1">
    <location>
        <begin position="12"/>
        <end position="30"/>
    </location>
</feature>
<gene>
    <name evidence="2" type="ORF">GGD55_003069</name>
</gene>
<name>A0A7W8UBJ3_9HYPH</name>
<reference evidence="2 3" key="1">
    <citation type="submission" date="2020-08" db="EMBL/GenBank/DDBJ databases">
        <title>Genomic Encyclopedia of Type Strains, Phase IV (KMG-V): Genome sequencing to study the core and pangenomes of soil and plant-associated prokaryotes.</title>
        <authorList>
            <person name="Whitman W."/>
        </authorList>
    </citation>
    <scope>NUCLEOTIDE SEQUENCE [LARGE SCALE GENOMIC DNA]</scope>
    <source>
        <strain evidence="2 3">SEMIA 4084</strain>
    </source>
</reference>
<dbReference type="AlphaFoldDB" id="A0A7W8UBJ3"/>
<keyword evidence="3" id="KW-1185">Reference proteome</keyword>
<keyword evidence="1" id="KW-0472">Membrane</keyword>
<protein>
    <submittedName>
        <fullName evidence="2">Uncharacterized protein</fullName>
    </submittedName>
</protein>
<accession>A0A7W8UBJ3</accession>
<dbReference type="Proteomes" id="UP000585507">
    <property type="component" value="Unassembled WGS sequence"/>
</dbReference>